<organism evidence="2 3">
    <name type="scientific">Liquidambar formosana</name>
    <name type="common">Formosan gum</name>
    <dbReference type="NCBI Taxonomy" id="63359"/>
    <lineage>
        <taxon>Eukaryota</taxon>
        <taxon>Viridiplantae</taxon>
        <taxon>Streptophyta</taxon>
        <taxon>Embryophyta</taxon>
        <taxon>Tracheophyta</taxon>
        <taxon>Spermatophyta</taxon>
        <taxon>Magnoliopsida</taxon>
        <taxon>eudicotyledons</taxon>
        <taxon>Gunneridae</taxon>
        <taxon>Pentapetalae</taxon>
        <taxon>Saxifragales</taxon>
        <taxon>Altingiaceae</taxon>
        <taxon>Liquidambar</taxon>
    </lineage>
</organism>
<keyword evidence="3" id="KW-1185">Reference proteome</keyword>
<evidence type="ECO:0000256" key="1">
    <source>
        <dbReference type="SAM" id="MobiDB-lite"/>
    </source>
</evidence>
<gene>
    <name evidence="2" type="ORF">L1049_004735</name>
</gene>
<dbReference type="Proteomes" id="UP001415857">
    <property type="component" value="Unassembled WGS sequence"/>
</dbReference>
<comment type="caution">
    <text evidence="2">The sequence shown here is derived from an EMBL/GenBank/DDBJ whole genome shotgun (WGS) entry which is preliminary data.</text>
</comment>
<proteinExistence type="predicted"/>
<name>A0AAP0WVZ1_LIQFO</name>
<sequence length="284" mass="32082">MTLFLLNYAPSNPLLSSSNLPRSLKPKPSKLNRSTSITATLPARDRVIDFGKHKGKMLGTLPSSYLKWVSNNLRARDFEHWAKLADQVLQDPLYKDRLEWEYADKLLNGDISSSRIDSPVQQLLEISERFGWDNEDKAGWSRVNFELLGTSKGGRIPRVLGGNNGGGERDKVRVSKGGEERGRKCNDGGRIGHLGKEGGGEVGGRERRGERRERLRRKRDTVEMGEEKLGIRGKDGGRFGNGVEGKVRFERNQENQDDRTVEIYNPFPGRETLLKKVLNRERAL</sequence>
<accession>A0AAP0WVZ1</accession>
<feature type="compositionally biased region" description="Basic and acidic residues" evidence="1">
    <location>
        <begin position="220"/>
        <end position="237"/>
    </location>
</feature>
<dbReference type="PANTHER" id="PTHR38357">
    <property type="entry name" value="EXPRESSED PROTEIN"/>
    <property type="match status" value="1"/>
</dbReference>
<evidence type="ECO:0000313" key="3">
    <source>
        <dbReference type="Proteomes" id="UP001415857"/>
    </source>
</evidence>
<feature type="compositionally biased region" description="Basic and acidic residues" evidence="1">
    <location>
        <begin position="167"/>
        <end position="187"/>
    </location>
</feature>
<evidence type="ECO:0000313" key="2">
    <source>
        <dbReference type="EMBL" id="KAK9281829.1"/>
    </source>
</evidence>
<dbReference type="GO" id="GO:0009536">
    <property type="term" value="C:plastid"/>
    <property type="evidence" value="ECO:0007669"/>
    <property type="project" value="TreeGrafter"/>
</dbReference>
<reference evidence="2 3" key="1">
    <citation type="journal article" date="2024" name="Plant J.">
        <title>Genome sequences and population genomics reveal climatic adaptation and genomic divergence between two closely related sweetgum species.</title>
        <authorList>
            <person name="Xu W.Q."/>
            <person name="Ren C.Q."/>
            <person name="Zhang X.Y."/>
            <person name="Comes H.P."/>
            <person name="Liu X.H."/>
            <person name="Li Y.G."/>
            <person name="Kettle C.J."/>
            <person name="Jalonen R."/>
            <person name="Gaisberger H."/>
            <person name="Ma Y.Z."/>
            <person name="Qiu Y.X."/>
        </authorList>
    </citation>
    <scope>NUCLEOTIDE SEQUENCE [LARGE SCALE GENOMIC DNA]</scope>
    <source>
        <strain evidence="2">Hangzhou</strain>
    </source>
</reference>
<dbReference type="AlphaFoldDB" id="A0AAP0WVZ1"/>
<dbReference type="PANTHER" id="PTHR38357:SF1">
    <property type="entry name" value="EXPRESSED PROTEIN"/>
    <property type="match status" value="1"/>
</dbReference>
<feature type="compositionally biased region" description="Basic and acidic residues" evidence="1">
    <location>
        <begin position="194"/>
        <end position="213"/>
    </location>
</feature>
<protein>
    <submittedName>
        <fullName evidence="2">Uncharacterized protein</fullName>
    </submittedName>
</protein>
<dbReference type="EMBL" id="JBBPBK010000007">
    <property type="protein sequence ID" value="KAK9281829.1"/>
    <property type="molecule type" value="Genomic_DNA"/>
</dbReference>
<feature type="region of interest" description="Disordered" evidence="1">
    <location>
        <begin position="158"/>
        <end position="243"/>
    </location>
</feature>